<evidence type="ECO:0000256" key="10">
    <source>
        <dbReference type="ARBA" id="ARBA00033381"/>
    </source>
</evidence>
<evidence type="ECO:0000256" key="2">
    <source>
        <dbReference type="ARBA" id="ARBA00004746"/>
    </source>
</evidence>
<dbReference type="Gene3D" id="3.40.640.10">
    <property type="entry name" value="Type I PLP-dependent aspartate aminotransferase-like (Major domain)"/>
    <property type="match status" value="1"/>
</dbReference>
<evidence type="ECO:0000256" key="4">
    <source>
        <dbReference type="ARBA" id="ARBA00011738"/>
    </source>
</evidence>
<accession>A0A150S1B9</accession>
<dbReference type="EMBL" id="JEMB01001579">
    <property type="protein sequence ID" value="KYF86116.1"/>
    <property type="molecule type" value="Genomic_DNA"/>
</dbReference>
<evidence type="ECO:0000256" key="11">
    <source>
        <dbReference type="ARBA" id="ARBA00047715"/>
    </source>
</evidence>
<comment type="caution">
    <text evidence="14">The sequence shown here is derived from an EMBL/GenBank/DDBJ whole genome shotgun (WGS) entry which is preliminary data.</text>
</comment>
<dbReference type="InterPro" id="IPR001917">
    <property type="entry name" value="Aminotrans_II_pyridoxalP_BS"/>
</dbReference>
<evidence type="ECO:0000256" key="8">
    <source>
        <dbReference type="ARBA" id="ARBA00022898"/>
    </source>
</evidence>
<dbReference type="EC" id="2.3.1.47" evidence="5"/>
<dbReference type="SUPFAM" id="SSF53383">
    <property type="entry name" value="PLP-dependent transferases"/>
    <property type="match status" value="1"/>
</dbReference>
<keyword evidence="6" id="KW-0808">Transferase</keyword>
<keyword evidence="7" id="KW-0093">Biotin biosynthesis</keyword>
<dbReference type="GO" id="GO:0030170">
    <property type="term" value="F:pyridoxal phosphate binding"/>
    <property type="evidence" value="ECO:0007669"/>
    <property type="project" value="InterPro"/>
</dbReference>
<organism evidence="14 15">
    <name type="scientific">Sorangium cellulosum</name>
    <name type="common">Polyangium cellulosum</name>
    <dbReference type="NCBI Taxonomy" id="56"/>
    <lineage>
        <taxon>Bacteria</taxon>
        <taxon>Pseudomonadati</taxon>
        <taxon>Myxococcota</taxon>
        <taxon>Polyangia</taxon>
        <taxon>Polyangiales</taxon>
        <taxon>Polyangiaceae</taxon>
        <taxon>Sorangium</taxon>
    </lineage>
</organism>
<proteinExistence type="inferred from homology"/>
<dbReference type="InterPro" id="IPR015421">
    <property type="entry name" value="PyrdxlP-dep_Trfase_major"/>
</dbReference>
<feature type="domain" description="Aminotransferase class I/classII large" evidence="13">
    <location>
        <begin position="51"/>
        <end position="382"/>
    </location>
</feature>
<evidence type="ECO:0000259" key="13">
    <source>
        <dbReference type="Pfam" id="PF00155"/>
    </source>
</evidence>
<evidence type="ECO:0000256" key="6">
    <source>
        <dbReference type="ARBA" id="ARBA00022679"/>
    </source>
</evidence>
<protein>
    <recommendedName>
        <fullName evidence="5">8-amino-7-oxononanoate synthase</fullName>
        <ecNumber evidence="5">2.3.1.47</ecNumber>
    </recommendedName>
    <alternativeName>
        <fullName evidence="9">7-keto-8-amino-pelargonic acid synthase</fullName>
    </alternativeName>
    <alternativeName>
        <fullName evidence="10">8-amino-7-ketopelargonate synthase</fullName>
    </alternativeName>
</protein>
<name>A0A150S1B9_SORCE</name>
<evidence type="ECO:0000313" key="15">
    <source>
        <dbReference type="Proteomes" id="UP000075635"/>
    </source>
</evidence>
<dbReference type="GO" id="GO:0009102">
    <property type="term" value="P:biotin biosynthetic process"/>
    <property type="evidence" value="ECO:0007669"/>
    <property type="project" value="UniProtKB-KW"/>
</dbReference>
<dbReference type="PANTHER" id="PTHR13693">
    <property type="entry name" value="CLASS II AMINOTRANSFERASE/8-AMINO-7-OXONONANOATE SYNTHASE"/>
    <property type="match status" value="1"/>
</dbReference>
<dbReference type="AlphaFoldDB" id="A0A150S1B9"/>
<comment type="similarity">
    <text evidence="3">Belongs to the class-II pyridoxal-phosphate-dependent aminotransferase family. BioF subfamily.</text>
</comment>
<dbReference type="Proteomes" id="UP000075635">
    <property type="component" value="Unassembled WGS sequence"/>
</dbReference>
<evidence type="ECO:0000256" key="5">
    <source>
        <dbReference type="ARBA" id="ARBA00013187"/>
    </source>
</evidence>
<comment type="catalytic activity">
    <reaction evidence="11">
        <text>6-carboxyhexanoyl-[ACP] + L-alanine + H(+) = (8S)-8-amino-7-oxononanoate + holo-[ACP] + CO2</text>
        <dbReference type="Rhea" id="RHEA:42288"/>
        <dbReference type="Rhea" id="RHEA-COMP:9685"/>
        <dbReference type="Rhea" id="RHEA-COMP:9955"/>
        <dbReference type="ChEBI" id="CHEBI:15378"/>
        <dbReference type="ChEBI" id="CHEBI:16526"/>
        <dbReference type="ChEBI" id="CHEBI:57972"/>
        <dbReference type="ChEBI" id="CHEBI:64479"/>
        <dbReference type="ChEBI" id="CHEBI:78846"/>
        <dbReference type="ChEBI" id="CHEBI:149468"/>
        <dbReference type="EC" id="2.3.1.47"/>
    </reaction>
</comment>
<comment type="subunit">
    <text evidence="4">Homodimer.</text>
</comment>
<keyword evidence="8 12" id="KW-0663">Pyridoxal phosphate</keyword>
<evidence type="ECO:0000313" key="14">
    <source>
        <dbReference type="EMBL" id="KYF86116.1"/>
    </source>
</evidence>
<dbReference type="PROSITE" id="PS00599">
    <property type="entry name" value="AA_TRANSFER_CLASS_2"/>
    <property type="match status" value="1"/>
</dbReference>
<evidence type="ECO:0000256" key="7">
    <source>
        <dbReference type="ARBA" id="ARBA00022756"/>
    </source>
</evidence>
<evidence type="ECO:0000256" key="9">
    <source>
        <dbReference type="ARBA" id="ARBA00032610"/>
    </source>
</evidence>
<dbReference type="Gene3D" id="3.90.1150.10">
    <property type="entry name" value="Aspartate Aminotransferase, domain 1"/>
    <property type="match status" value="1"/>
</dbReference>
<evidence type="ECO:0000256" key="1">
    <source>
        <dbReference type="ARBA" id="ARBA00001933"/>
    </source>
</evidence>
<dbReference type="InterPro" id="IPR050087">
    <property type="entry name" value="AON_synthase_class-II"/>
</dbReference>
<comment type="cofactor">
    <cofactor evidence="1 12">
        <name>pyridoxal 5'-phosphate</name>
        <dbReference type="ChEBI" id="CHEBI:597326"/>
    </cofactor>
</comment>
<comment type="pathway">
    <text evidence="2">Cofactor biosynthesis; biotin biosynthesis.</text>
</comment>
<evidence type="ECO:0000256" key="12">
    <source>
        <dbReference type="RuleBase" id="RU003693"/>
    </source>
</evidence>
<dbReference type="GO" id="GO:0008710">
    <property type="term" value="F:8-amino-7-oxononanoate synthase activity"/>
    <property type="evidence" value="ECO:0007669"/>
    <property type="project" value="UniProtKB-EC"/>
</dbReference>
<dbReference type="Pfam" id="PF00155">
    <property type="entry name" value="Aminotran_1_2"/>
    <property type="match status" value="1"/>
</dbReference>
<reference evidence="14 15" key="1">
    <citation type="submission" date="2014-02" db="EMBL/GenBank/DDBJ databases">
        <title>The small core and large imbalanced accessory genome model reveals a collaborative survival strategy of Sorangium cellulosum strains in nature.</title>
        <authorList>
            <person name="Han K."/>
            <person name="Peng R."/>
            <person name="Blom J."/>
            <person name="Li Y.-Z."/>
        </authorList>
    </citation>
    <scope>NUCLEOTIDE SEQUENCE [LARGE SCALE GENOMIC DNA]</scope>
    <source>
        <strain evidence="14 15">So0011-07</strain>
    </source>
</reference>
<dbReference type="PANTHER" id="PTHR13693:SF100">
    <property type="entry name" value="8-AMINO-7-OXONONANOATE SYNTHASE"/>
    <property type="match status" value="1"/>
</dbReference>
<dbReference type="InterPro" id="IPR015424">
    <property type="entry name" value="PyrdxlP-dep_Trfase"/>
</dbReference>
<dbReference type="InterPro" id="IPR004839">
    <property type="entry name" value="Aminotransferase_I/II_large"/>
</dbReference>
<sequence>MPASVDEAPRIPRLLQAEGLNALRHLEDELAELRRAGLLRAPPAAAASAGMLVLCSNDYLGYAGLPCSAGDSVSGGAGASRLVSGNHEAHLMAEGAIAAWLGMEAALLFSSGYAANVGTLAALARRGDVIVSDALNHASIIDGCRLSGATVDVVRHLDLEATERALVRAQSARRRWVVTESLFSMDGDTPDLRRLRELCDRYDAALMVDEAHALGICGPRGTGLCADSGVRPDVLVGTLGKSLGLHGAFVAGSATLRTYLWNRARSFVFSTGISPVVALAAVDRVGRAAADDAGRARLAMVTDRLRAGLRALGAPLLPGSSGPILPWILESPGAAVEMSQRLAREGVLVQAIRPPTVPTGTSRLRITASASLSETDVERALAGFREAMR</sequence>
<dbReference type="InterPro" id="IPR015422">
    <property type="entry name" value="PyrdxlP-dep_Trfase_small"/>
</dbReference>
<evidence type="ECO:0000256" key="3">
    <source>
        <dbReference type="ARBA" id="ARBA00010008"/>
    </source>
</evidence>
<gene>
    <name evidence="14" type="ORF">BE17_02290</name>
</gene>